<dbReference type="EMBL" id="CAJNOW010001690">
    <property type="protein sequence ID" value="CAF1325317.1"/>
    <property type="molecule type" value="Genomic_DNA"/>
</dbReference>
<dbReference type="Proteomes" id="UP000663834">
    <property type="component" value="Unassembled WGS sequence"/>
</dbReference>
<evidence type="ECO:0008006" key="6">
    <source>
        <dbReference type="Google" id="ProtNLM"/>
    </source>
</evidence>
<accession>A0A816M6V8</accession>
<dbReference type="EMBL" id="CAJOBH010009237">
    <property type="protein sequence ID" value="CAF4135868.1"/>
    <property type="molecule type" value="Genomic_DNA"/>
</dbReference>
<dbReference type="SUPFAM" id="SSF48452">
    <property type="entry name" value="TPR-like"/>
    <property type="match status" value="1"/>
</dbReference>
<evidence type="ECO:0000313" key="3">
    <source>
        <dbReference type="EMBL" id="CAF3781270.1"/>
    </source>
</evidence>
<reference evidence="2" key="1">
    <citation type="submission" date="2021-02" db="EMBL/GenBank/DDBJ databases">
        <authorList>
            <person name="Nowell W R."/>
        </authorList>
    </citation>
    <scope>NUCLEOTIDE SEQUENCE</scope>
</reference>
<evidence type="ECO:0000313" key="2">
    <source>
        <dbReference type="EMBL" id="CAF1978763.1"/>
    </source>
</evidence>
<dbReference type="EMBL" id="CAJOBJ010000006">
    <property type="protein sequence ID" value="CAF3781270.1"/>
    <property type="molecule type" value="Genomic_DNA"/>
</dbReference>
<protein>
    <recommendedName>
        <fullName evidence="6">Tetratricopeptide repeat protein</fullName>
    </recommendedName>
</protein>
<dbReference type="InterPro" id="IPR011990">
    <property type="entry name" value="TPR-like_helical_dom_sf"/>
</dbReference>
<dbReference type="Proteomes" id="UP000663824">
    <property type="component" value="Unassembled WGS sequence"/>
</dbReference>
<comment type="caution">
    <text evidence="2">The sequence shown here is derived from an EMBL/GenBank/DDBJ whole genome shotgun (WGS) entry which is preliminary data.</text>
</comment>
<dbReference type="Proteomes" id="UP000681967">
    <property type="component" value="Unassembled WGS sequence"/>
</dbReference>
<proteinExistence type="predicted"/>
<dbReference type="AlphaFoldDB" id="A0A816M6V8"/>
<name>A0A816M6V8_9BILA</name>
<gene>
    <name evidence="4" type="ORF">BYL167_LOCUS20779</name>
    <name evidence="3" type="ORF">GIL414_LOCUS65</name>
    <name evidence="1" type="ORF">KQP761_LOCUS5955</name>
    <name evidence="2" type="ORF">MBJ925_LOCUS7172</name>
</gene>
<evidence type="ECO:0000313" key="1">
    <source>
        <dbReference type="EMBL" id="CAF1325317.1"/>
    </source>
</evidence>
<evidence type="ECO:0000313" key="4">
    <source>
        <dbReference type="EMBL" id="CAF4135868.1"/>
    </source>
</evidence>
<organism evidence="2 5">
    <name type="scientific">Rotaria magnacalcarata</name>
    <dbReference type="NCBI Taxonomy" id="392030"/>
    <lineage>
        <taxon>Eukaryota</taxon>
        <taxon>Metazoa</taxon>
        <taxon>Spiralia</taxon>
        <taxon>Gnathifera</taxon>
        <taxon>Rotifera</taxon>
        <taxon>Eurotatoria</taxon>
        <taxon>Bdelloidea</taxon>
        <taxon>Philodinida</taxon>
        <taxon>Philodinidae</taxon>
        <taxon>Rotaria</taxon>
    </lineage>
</organism>
<evidence type="ECO:0000313" key="5">
    <source>
        <dbReference type="Proteomes" id="UP000663824"/>
    </source>
</evidence>
<sequence>MNLSTQGQQITKDFIELIQNETEEMSISIILGKLFYDLCEYDKSQKYFQRLLNDSNDEDRAWIEFSIGKTHHMKDEWDQAREYYDRAYEHMIKTKPARMKGAAQVLQNIGPVGWQNVERKNIEIILI</sequence>
<dbReference type="Gene3D" id="1.25.40.10">
    <property type="entry name" value="Tetratricopeptide repeat domain"/>
    <property type="match status" value="1"/>
</dbReference>
<dbReference type="EMBL" id="CAJNRE010002468">
    <property type="protein sequence ID" value="CAF1978763.1"/>
    <property type="molecule type" value="Genomic_DNA"/>
</dbReference>
<dbReference type="Pfam" id="PF13424">
    <property type="entry name" value="TPR_12"/>
    <property type="match status" value="1"/>
</dbReference>
<dbReference type="OrthoDB" id="5308957at2759"/>
<dbReference type="Proteomes" id="UP000681720">
    <property type="component" value="Unassembled WGS sequence"/>
</dbReference>